<dbReference type="InterPro" id="IPR023801">
    <property type="entry name" value="His_deacetylse_dom"/>
</dbReference>
<evidence type="ECO:0000313" key="3">
    <source>
        <dbReference type="EMBL" id="RAU21804.1"/>
    </source>
</evidence>
<proteinExistence type="inferred from homology"/>
<dbReference type="SUPFAM" id="SSF52768">
    <property type="entry name" value="Arginase/deacetylase"/>
    <property type="match status" value="1"/>
</dbReference>
<dbReference type="CDD" id="cd11599">
    <property type="entry name" value="HDAC_classII_2"/>
    <property type="match status" value="1"/>
</dbReference>
<comment type="caution">
    <text evidence="3">The sequence shown here is derived from an EMBL/GenBank/DDBJ whole genome shotgun (WGS) entry which is preliminary data.</text>
</comment>
<evidence type="ECO:0000256" key="1">
    <source>
        <dbReference type="ARBA" id="ARBA00005947"/>
    </source>
</evidence>
<keyword evidence="4" id="KW-1185">Reference proteome</keyword>
<dbReference type="EMBL" id="PGTO01000007">
    <property type="protein sequence ID" value="RAU21804.1"/>
    <property type="molecule type" value="Genomic_DNA"/>
</dbReference>
<dbReference type="InterPro" id="IPR000286">
    <property type="entry name" value="HDACs"/>
</dbReference>
<evidence type="ECO:0000313" key="4">
    <source>
        <dbReference type="Proteomes" id="UP000251075"/>
    </source>
</evidence>
<protein>
    <submittedName>
        <fullName evidence="3">Acetoin utilization protein</fullName>
    </submittedName>
</protein>
<organism evidence="3 4">
    <name type="scientific">Paramagnetospirillum kuznetsovii</name>
    <dbReference type="NCBI Taxonomy" id="2053833"/>
    <lineage>
        <taxon>Bacteria</taxon>
        <taxon>Pseudomonadati</taxon>
        <taxon>Pseudomonadota</taxon>
        <taxon>Alphaproteobacteria</taxon>
        <taxon>Rhodospirillales</taxon>
        <taxon>Magnetospirillaceae</taxon>
        <taxon>Paramagnetospirillum</taxon>
    </lineage>
</organism>
<dbReference type="PANTHER" id="PTHR10625:SF10">
    <property type="entry name" value="HISTONE DEACETYLASE HDAC1"/>
    <property type="match status" value="1"/>
</dbReference>
<gene>
    <name evidence="3" type="ORF">CU669_10885</name>
</gene>
<feature type="domain" description="Histone deacetylase" evidence="2">
    <location>
        <begin position="17"/>
        <end position="305"/>
    </location>
</feature>
<dbReference type="OrthoDB" id="9808367at2"/>
<dbReference type="PANTHER" id="PTHR10625">
    <property type="entry name" value="HISTONE DEACETYLASE HDAC1-RELATED"/>
    <property type="match status" value="1"/>
</dbReference>
<dbReference type="GO" id="GO:0040029">
    <property type="term" value="P:epigenetic regulation of gene expression"/>
    <property type="evidence" value="ECO:0007669"/>
    <property type="project" value="TreeGrafter"/>
</dbReference>
<dbReference type="AlphaFoldDB" id="A0A364NXJ4"/>
<dbReference type="Pfam" id="PF00850">
    <property type="entry name" value="Hist_deacetyl"/>
    <property type="match status" value="1"/>
</dbReference>
<comment type="similarity">
    <text evidence="1">Belongs to the histone deacetylase family.</text>
</comment>
<dbReference type="PRINTS" id="PR01270">
    <property type="entry name" value="HDASUPER"/>
</dbReference>
<dbReference type="GO" id="GO:0004407">
    <property type="term" value="F:histone deacetylase activity"/>
    <property type="evidence" value="ECO:0007669"/>
    <property type="project" value="TreeGrafter"/>
</dbReference>
<name>A0A364NXJ4_9PROT</name>
<dbReference type="Proteomes" id="UP000251075">
    <property type="component" value="Unassembled WGS sequence"/>
</dbReference>
<reference evidence="3 4" key="1">
    <citation type="submission" date="2017-11" db="EMBL/GenBank/DDBJ databases">
        <title>Draft genome sequence of magnetotactic bacterium Magnetospirillum kuznetsovii LBB-42.</title>
        <authorList>
            <person name="Grouzdev D.S."/>
            <person name="Rysina M.S."/>
            <person name="Baslerov R.V."/>
            <person name="Koziaeva V."/>
        </authorList>
    </citation>
    <scope>NUCLEOTIDE SEQUENCE [LARGE SCALE GENOMIC DNA]</scope>
    <source>
        <strain evidence="3 4">LBB-42</strain>
    </source>
</reference>
<dbReference type="Gene3D" id="3.40.800.20">
    <property type="entry name" value="Histone deacetylase domain"/>
    <property type="match status" value="1"/>
</dbReference>
<dbReference type="InterPro" id="IPR037138">
    <property type="entry name" value="His_deacetylse_dom_sf"/>
</dbReference>
<dbReference type="InterPro" id="IPR023696">
    <property type="entry name" value="Ureohydrolase_dom_sf"/>
</dbReference>
<evidence type="ECO:0000259" key="2">
    <source>
        <dbReference type="Pfam" id="PF00850"/>
    </source>
</evidence>
<sequence>MIYSHHVCLEHDTGEFHPECADRLRAIGHIFDREEFMYVPREEAPRGTLAQILRAHPQDHYDMVMDSVPSEGCIELDGDTMLSPKSGEAALRSVGAACAAVDEVATGRSRNAFCATRPPGHHAERNAAMGFCLFSNAAIAALHARDAHGFKRVAVIDFDVHHGNGTQDVLWNEPGTLYASSHQEDAFPYTGKAEETGPEGGCVVVNVPLPAGTASEVFRAAYTDTILPRLNDFKPDFMIISAGFDAHAADPMAHLRLQVADFEWLTRQLLAIARTHAERRVVSLLEGGYDTRALAACVAAHVRVLMEG</sequence>
<accession>A0A364NXJ4</accession>